<feature type="transmembrane region" description="Helical" evidence="3">
    <location>
        <begin position="6"/>
        <end position="23"/>
    </location>
</feature>
<dbReference type="AlphaFoldDB" id="A0A1H9UNT2"/>
<evidence type="ECO:0000256" key="2">
    <source>
        <dbReference type="SAM" id="MobiDB-lite"/>
    </source>
</evidence>
<reference evidence="5" key="1">
    <citation type="submission" date="2016-10" db="EMBL/GenBank/DDBJ databases">
        <authorList>
            <person name="Varghese N."/>
            <person name="Submissions S."/>
        </authorList>
    </citation>
    <scope>NUCLEOTIDE SEQUENCE [LARGE SCALE GENOMIC DNA]</scope>
    <source>
        <strain evidence="5">CGMCC 1.6495</strain>
    </source>
</reference>
<evidence type="ECO:0000256" key="1">
    <source>
        <dbReference type="ARBA" id="ARBA00044755"/>
    </source>
</evidence>
<dbReference type="EMBL" id="FOGS01000007">
    <property type="protein sequence ID" value="SES10968.1"/>
    <property type="molecule type" value="Genomic_DNA"/>
</dbReference>
<dbReference type="PANTHER" id="PTHR35024:SF4">
    <property type="entry name" value="POLYMER-FORMING CYTOSKELETAL PROTEIN"/>
    <property type="match status" value="1"/>
</dbReference>
<keyword evidence="3" id="KW-0812">Transmembrane</keyword>
<evidence type="ECO:0000313" key="5">
    <source>
        <dbReference type="Proteomes" id="UP000198505"/>
    </source>
</evidence>
<dbReference type="InterPro" id="IPR007607">
    <property type="entry name" value="BacA/B"/>
</dbReference>
<organism evidence="4 5">
    <name type="scientific">Vreelandella subterranea</name>
    <dbReference type="NCBI Taxonomy" id="416874"/>
    <lineage>
        <taxon>Bacteria</taxon>
        <taxon>Pseudomonadati</taxon>
        <taxon>Pseudomonadota</taxon>
        <taxon>Gammaproteobacteria</taxon>
        <taxon>Oceanospirillales</taxon>
        <taxon>Halomonadaceae</taxon>
        <taxon>Vreelandella</taxon>
    </lineage>
</organism>
<gene>
    <name evidence="4" type="ORF">SAMN04487958_107116</name>
</gene>
<feature type="compositionally biased region" description="Basic and acidic residues" evidence="2">
    <location>
        <begin position="68"/>
        <end position="79"/>
    </location>
</feature>
<dbReference type="Pfam" id="PF04519">
    <property type="entry name" value="Bactofilin"/>
    <property type="match status" value="1"/>
</dbReference>
<dbReference type="Proteomes" id="UP000198505">
    <property type="component" value="Unassembled WGS sequence"/>
</dbReference>
<dbReference type="RefSeq" id="WP_092828005.1">
    <property type="nucleotide sequence ID" value="NZ_FOGS01000007.1"/>
</dbReference>
<keyword evidence="3" id="KW-0472">Membrane</keyword>
<feature type="region of interest" description="Disordered" evidence="2">
    <location>
        <begin position="59"/>
        <end position="79"/>
    </location>
</feature>
<proteinExistence type="inferred from homology"/>
<evidence type="ECO:0000256" key="3">
    <source>
        <dbReference type="SAM" id="Phobius"/>
    </source>
</evidence>
<accession>A0A1H9UNT2</accession>
<name>A0A1H9UNT2_9GAMM</name>
<sequence length="191" mass="20007">MGIETWLILLSVAVMTLIIVDGRRKKLKKRAAKIDDASRVSARTDDAAAVDNARTLPALSDAFTPSEEPPRCDGDVSHEASSREGSYLGVATQVAGNIIANESVSIKGCVVGSVIARHQLIQLGASSLVSADLEGGHVCIDGHLDGDVHASERLTLMSSAKVHGAMSTNRFECHSGANLTGTVADCQATDR</sequence>
<keyword evidence="3" id="KW-1133">Transmembrane helix</keyword>
<keyword evidence="5" id="KW-1185">Reference proteome</keyword>
<comment type="similarity">
    <text evidence="1">Belongs to the bactofilin family.</text>
</comment>
<protein>
    <submittedName>
        <fullName evidence="4">Protein CcmA, bactofilin family</fullName>
    </submittedName>
</protein>
<dbReference type="PANTHER" id="PTHR35024">
    <property type="entry name" value="HYPOTHETICAL CYTOSOLIC PROTEIN"/>
    <property type="match status" value="1"/>
</dbReference>
<evidence type="ECO:0000313" key="4">
    <source>
        <dbReference type="EMBL" id="SES10968.1"/>
    </source>
</evidence>